<dbReference type="GeneID" id="19305752"/>
<dbReference type="HOGENOM" id="CLU_1269536_0_0_1"/>
<proteinExistence type="predicted"/>
<keyword evidence="2" id="KW-1185">Reference proteome</keyword>
<sequence length="227" mass="26371">MREWLLFTVRHSIANWLEQLPLQTAQRVMHVVWPHTIEWEIQHEKSEDVDNDLFQYFYWSQSAASPMREPNVAERSVVIAFQPPWILSPQDIQSFVKLNSFPSFEMVEEQDRYYQSAQRVWAKVWDVCFNKRCPWFVLSSGCDWVFGAFTPGWTRAFVSPVISMTQDNPSPLECLVYWLASANGIPNAWMIPKVGERPLNTTVESPCIAYDLLPHDSEGAMELALLI</sequence>
<evidence type="ECO:0000313" key="1">
    <source>
        <dbReference type="EMBL" id="EPQ58144.1"/>
    </source>
</evidence>
<evidence type="ECO:0000313" key="2">
    <source>
        <dbReference type="Proteomes" id="UP000030669"/>
    </source>
</evidence>
<reference evidence="1 2" key="1">
    <citation type="journal article" date="2012" name="Science">
        <title>The Paleozoic origin of enzymatic lignin decomposition reconstructed from 31 fungal genomes.</title>
        <authorList>
            <person name="Floudas D."/>
            <person name="Binder M."/>
            <person name="Riley R."/>
            <person name="Barry K."/>
            <person name="Blanchette R.A."/>
            <person name="Henrissat B."/>
            <person name="Martinez A.T."/>
            <person name="Otillar R."/>
            <person name="Spatafora J.W."/>
            <person name="Yadav J.S."/>
            <person name="Aerts A."/>
            <person name="Benoit I."/>
            <person name="Boyd A."/>
            <person name="Carlson A."/>
            <person name="Copeland A."/>
            <person name="Coutinho P.M."/>
            <person name="de Vries R.P."/>
            <person name="Ferreira P."/>
            <person name="Findley K."/>
            <person name="Foster B."/>
            <person name="Gaskell J."/>
            <person name="Glotzer D."/>
            <person name="Gorecki P."/>
            <person name="Heitman J."/>
            <person name="Hesse C."/>
            <person name="Hori C."/>
            <person name="Igarashi K."/>
            <person name="Jurgens J.A."/>
            <person name="Kallen N."/>
            <person name="Kersten P."/>
            <person name="Kohler A."/>
            <person name="Kuees U."/>
            <person name="Kumar T.K.A."/>
            <person name="Kuo A."/>
            <person name="LaButti K."/>
            <person name="Larrondo L.F."/>
            <person name="Lindquist E."/>
            <person name="Ling A."/>
            <person name="Lombard V."/>
            <person name="Lucas S."/>
            <person name="Lundell T."/>
            <person name="Martin R."/>
            <person name="McLaughlin D.J."/>
            <person name="Morgenstern I."/>
            <person name="Morin E."/>
            <person name="Murat C."/>
            <person name="Nagy L.G."/>
            <person name="Nolan M."/>
            <person name="Ohm R.A."/>
            <person name="Patyshakuliyeva A."/>
            <person name="Rokas A."/>
            <person name="Ruiz-Duenas F.J."/>
            <person name="Sabat G."/>
            <person name="Salamov A."/>
            <person name="Samejima M."/>
            <person name="Schmutz J."/>
            <person name="Slot J.C."/>
            <person name="St John F."/>
            <person name="Stenlid J."/>
            <person name="Sun H."/>
            <person name="Sun S."/>
            <person name="Syed K."/>
            <person name="Tsang A."/>
            <person name="Wiebenga A."/>
            <person name="Young D."/>
            <person name="Pisabarro A."/>
            <person name="Eastwood D.C."/>
            <person name="Martin F."/>
            <person name="Cullen D."/>
            <person name="Grigoriev I.V."/>
            <person name="Hibbett D.S."/>
        </authorList>
    </citation>
    <scope>NUCLEOTIDE SEQUENCE [LARGE SCALE GENOMIC DNA]</scope>
    <source>
        <strain evidence="1 2">ATCC 11539</strain>
    </source>
</reference>
<protein>
    <submittedName>
        <fullName evidence="1">Uncharacterized protein</fullName>
    </submittedName>
</protein>
<dbReference type="OMA" id="SYFRVEN"/>
<organism evidence="1 2">
    <name type="scientific">Gloeophyllum trabeum (strain ATCC 11539 / FP-39264 / Madison 617)</name>
    <name type="common">Brown rot fungus</name>
    <dbReference type="NCBI Taxonomy" id="670483"/>
    <lineage>
        <taxon>Eukaryota</taxon>
        <taxon>Fungi</taxon>
        <taxon>Dikarya</taxon>
        <taxon>Basidiomycota</taxon>
        <taxon>Agaricomycotina</taxon>
        <taxon>Agaricomycetes</taxon>
        <taxon>Gloeophyllales</taxon>
        <taxon>Gloeophyllaceae</taxon>
        <taxon>Gloeophyllum</taxon>
    </lineage>
</organism>
<gene>
    <name evidence="1" type="ORF">GLOTRDRAFT_37120</name>
</gene>
<dbReference type="EMBL" id="KB469298">
    <property type="protein sequence ID" value="EPQ58144.1"/>
    <property type="molecule type" value="Genomic_DNA"/>
</dbReference>
<dbReference type="Proteomes" id="UP000030669">
    <property type="component" value="Unassembled WGS sequence"/>
</dbReference>
<dbReference type="eggNOG" id="ENOG502SX6R">
    <property type="taxonomic scope" value="Eukaryota"/>
</dbReference>
<dbReference type="KEGG" id="gtr:GLOTRDRAFT_37120"/>
<name>S7RXP8_GLOTA</name>
<dbReference type="AlphaFoldDB" id="S7RXP8"/>
<dbReference type="RefSeq" id="XP_007862953.1">
    <property type="nucleotide sequence ID" value="XM_007864762.1"/>
</dbReference>
<dbReference type="OrthoDB" id="2579508at2759"/>
<accession>S7RXP8</accession>